<dbReference type="PANTHER" id="PTHR34875">
    <property type="entry name" value="UPF0237 PROTEIN MJ1558"/>
    <property type="match status" value="1"/>
</dbReference>
<proteinExistence type="predicted"/>
<evidence type="ECO:0000313" key="2">
    <source>
        <dbReference type="Proteomes" id="UP000217076"/>
    </source>
</evidence>
<sequence length="174" mass="18379">MRDRDSYLISLACPDRTGLVAAVCATLFDLGGDLGDSSFAVLAGAAEFSAVVDMPAEVSREEIAAALAALPEAHDARIAVDPVAPPSEAAPERVISHRIRMVGDNRPGLIARVAESFVQYKVNVVRLDAERLPGSPSYVMRFEVAIPPRNVGSCLATLTNTAGELGLTCHYESA</sequence>
<dbReference type="Pfam" id="PF13740">
    <property type="entry name" value="ACT_6"/>
    <property type="match status" value="2"/>
</dbReference>
<reference evidence="2" key="1">
    <citation type="submission" date="2016-10" db="EMBL/GenBank/DDBJ databases">
        <authorList>
            <person name="Varghese N."/>
            <person name="Submissions S."/>
        </authorList>
    </citation>
    <scope>NUCLEOTIDE SEQUENCE [LARGE SCALE GENOMIC DNA]</scope>
    <source>
        <strain evidence="2">930I</strain>
    </source>
</reference>
<accession>A0A1G8CXE1</accession>
<protein>
    <submittedName>
        <fullName evidence="1">Glycine cleavage system transcriptional repressor</fullName>
    </submittedName>
</protein>
<dbReference type="SUPFAM" id="SSF55021">
    <property type="entry name" value="ACT-like"/>
    <property type="match status" value="2"/>
</dbReference>
<gene>
    <name evidence="1" type="ORF">SAMN05421742_107123</name>
</gene>
<dbReference type="RefSeq" id="WP_092620076.1">
    <property type="nucleotide sequence ID" value="NZ_FNCV01000007.1"/>
</dbReference>
<dbReference type="EMBL" id="FNCV01000007">
    <property type="protein sequence ID" value="SDH50034.1"/>
    <property type="molecule type" value="Genomic_DNA"/>
</dbReference>
<dbReference type="AlphaFoldDB" id="A0A1G8CXE1"/>
<dbReference type="OrthoDB" id="8017168at2"/>
<dbReference type="Gene3D" id="3.30.70.260">
    <property type="match status" value="2"/>
</dbReference>
<organism evidence="1 2">
    <name type="scientific">Roseospirillum parvum</name>
    <dbReference type="NCBI Taxonomy" id="83401"/>
    <lineage>
        <taxon>Bacteria</taxon>
        <taxon>Pseudomonadati</taxon>
        <taxon>Pseudomonadota</taxon>
        <taxon>Alphaproteobacteria</taxon>
        <taxon>Rhodospirillales</taxon>
        <taxon>Rhodospirillaceae</taxon>
        <taxon>Roseospirillum</taxon>
    </lineage>
</organism>
<evidence type="ECO:0000313" key="1">
    <source>
        <dbReference type="EMBL" id="SDH50034.1"/>
    </source>
</evidence>
<dbReference type="InterPro" id="IPR045865">
    <property type="entry name" value="ACT-like_dom_sf"/>
</dbReference>
<keyword evidence="2" id="KW-1185">Reference proteome</keyword>
<dbReference type="InterPro" id="IPR050990">
    <property type="entry name" value="UPF0237/GcvR_regulator"/>
</dbReference>
<dbReference type="STRING" id="83401.SAMN05421742_107123"/>
<dbReference type="Proteomes" id="UP000217076">
    <property type="component" value="Unassembled WGS sequence"/>
</dbReference>
<name>A0A1G8CXE1_9PROT</name>
<dbReference type="PANTHER" id="PTHR34875:SF6">
    <property type="entry name" value="UPF0237 PROTEIN MJ1558"/>
    <property type="match status" value="1"/>
</dbReference>